<gene>
    <name evidence="1" type="ORF">JL2886_02157</name>
</gene>
<dbReference type="Proteomes" id="UP000092565">
    <property type="component" value="Chromosome"/>
</dbReference>
<evidence type="ECO:0000313" key="2">
    <source>
        <dbReference type="Proteomes" id="UP000092565"/>
    </source>
</evidence>
<proteinExistence type="predicted"/>
<dbReference type="EMBL" id="CP015124">
    <property type="protein sequence ID" value="ANP37048.1"/>
    <property type="molecule type" value="Genomic_DNA"/>
</dbReference>
<evidence type="ECO:0000313" key="1">
    <source>
        <dbReference type="EMBL" id="ANP37048.1"/>
    </source>
</evidence>
<sequence>MDEKQLRDFLVERVNAHWQTPKKLLLLADVPSELKEHKDLDYKDILGDKRLKSFAEEMQGDGGFKLIQHPSQKAKLALVPFDADYEFPEVSLDAGGGKRRGDLPGNHRKVTLDFLSIVKSLPEKDQSEIIIPARIIAKLISD</sequence>
<keyword evidence="2" id="KW-1185">Reference proteome</keyword>
<organism evidence="1 2">
    <name type="scientific">Phaeobacter gallaeciensis</name>
    <dbReference type="NCBI Taxonomy" id="60890"/>
    <lineage>
        <taxon>Bacteria</taxon>
        <taxon>Pseudomonadati</taxon>
        <taxon>Pseudomonadota</taxon>
        <taxon>Alphaproteobacteria</taxon>
        <taxon>Rhodobacterales</taxon>
        <taxon>Roseobacteraceae</taxon>
        <taxon>Phaeobacter</taxon>
    </lineage>
</organism>
<dbReference type="RefSeq" id="WP_133245381.1">
    <property type="nucleotide sequence ID" value="NZ_CP015124.1"/>
</dbReference>
<protein>
    <submittedName>
        <fullName evidence="1">Uncharacterized protein</fullName>
    </submittedName>
</protein>
<reference evidence="1 2" key="1">
    <citation type="submission" date="2016-04" db="EMBL/GenBank/DDBJ databases">
        <authorList>
            <person name="Evans L.H."/>
            <person name="Alamgir A."/>
            <person name="Owens N."/>
            <person name="Weber N.D."/>
            <person name="Virtaneva K."/>
            <person name="Barbian K."/>
            <person name="Babar A."/>
            <person name="Rosenke K."/>
        </authorList>
    </citation>
    <scope>NUCLEOTIDE SEQUENCE [LARGE SCALE GENOMIC DNA]</scope>
    <source>
        <strain evidence="1 2">JL2886</strain>
    </source>
</reference>
<dbReference type="OrthoDB" id="7605209at2"/>
<dbReference type="AlphaFoldDB" id="A0A1B0ZSK1"/>
<name>A0A1B0ZSK1_9RHOB</name>
<accession>A0A1B0ZSK1</accession>